<organism evidence="5 6">
    <name type="scientific">Hyphobacterium vulgare</name>
    <dbReference type="NCBI Taxonomy" id="1736751"/>
    <lineage>
        <taxon>Bacteria</taxon>
        <taxon>Pseudomonadati</taxon>
        <taxon>Pseudomonadota</taxon>
        <taxon>Alphaproteobacteria</taxon>
        <taxon>Maricaulales</taxon>
        <taxon>Maricaulaceae</taxon>
        <taxon>Hyphobacterium</taxon>
    </lineage>
</organism>
<feature type="domain" description="Prohead serine protease" evidence="4">
    <location>
        <begin position="24"/>
        <end position="165"/>
    </location>
</feature>
<keyword evidence="3" id="KW-0378">Hydrolase</keyword>
<dbReference type="SUPFAM" id="SSF50789">
    <property type="entry name" value="Herpes virus serine proteinase, assemblin"/>
    <property type="match status" value="1"/>
</dbReference>
<evidence type="ECO:0000256" key="1">
    <source>
        <dbReference type="ARBA" id="ARBA00022612"/>
    </source>
</evidence>
<evidence type="ECO:0000256" key="3">
    <source>
        <dbReference type="ARBA" id="ARBA00022801"/>
    </source>
</evidence>
<dbReference type="GO" id="GO:0008233">
    <property type="term" value="F:peptidase activity"/>
    <property type="evidence" value="ECO:0007669"/>
    <property type="project" value="UniProtKB-KW"/>
</dbReference>
<comment type="caution">
    <text evidence="5">The sequence shown here is derived from an EMBL/GenBank/DDBJ whole genome shotgun (WGS) entry which is preliminary data.</text>
</comment>
<dbReference type="InterPro" id="IPR006433">
    <property type="entry name" value="Prohead_protease"/>
</dbReference>
<keyword evidence="6" id="KW-1185">Reference proteome</keyword>
<dbReference type="EMBL" id="JBHRSV010000001">
    <property type="protein sequence ID" value="MFC2924989.1"/>
    <property type="molecule type" value="Genomic_DNA"/>
</dbReference>
<keyword evidence="1" id="KW-1188">Viral release from host cell</keyword>
<gene>
    <name evidence="5" type="ORF">ACFOOR_02600</name>
</gene>
<evidence type="ECO:0000313" key="6">
    <source>
        <dbReference type="Proteomes" id="UP001595379"/>
    </source>
</evidence>
<dbReference type="GO" id="GO:0006508">
    <property type="term" value="P:proteolysis"/>
    <property type="evidence" value="ECO:0007669"/>
    <property type="project" value="UniProtKB-KW"/>
</dbReference>
<dbReference type="RefSeq" id="WP_343163872.1">
    <property type="nucleotide sequence ID" value="NZ_JBHRSV010000001.1"/>
</dbReference>
<proteinExistence type="predicted"/>
<accession>A0ABV6ZU80</accession>
<protein>
    <submittedName>
        <fullName evidence="5">HK97 family phage prohead protease</fullName>
    </submittedName>
</protein>
<dbReference type="Proteomes" id="UP001595379">
    <property type="component" value="Unassembled WGS sequence"/>
</dbReference>
<dbReference type="InterPro" id="IPR054613">
    <property type="entry name" value="Peptidase_S78_dom"/>
</dbReference>
<name>A0ABV6ZU80_9PROT</name>
<evidence type="ECO:0000259" key="4">
    <source>
        <dbReference type="Pfam" id="PF04586"/>
    </source>
</evidence>
<evidence type="ECO:0000256" key="2">
    <source>
        <dbReference type="ARBA" id="ARBA00022670"/>
    </source>
</evidence>
<keyword evidence="2 5" id="KW-0645">Protease</keyword>
<reference evidence="6" key="1">
    <citation type="journal article" date="2019" name="Int. J. Syst. Evol. Microbiol.">
        <title>The Global Catalogue of Microorganisms (GCM) 10K type strain sequencing project: providing services to taxonomists for standard genome sequencing and annotation.</title>
        <authorList>
            <consortium name="The Broad Institute Genomics Platform"/>
            <consortium name="The Broad Institute Genome Sequencing Center for Infectious Disease"/>
            <person name="Wu L."/>
            <person name="Ma J."/>
        </authorList>
    </citation>
    <scope>NUCLEOTIDE SEQUENCE [LARGE SCALE GENOMIC DNA]</scope>
    <source>
        <strain evidence="6">KCTC 52487</strain>
    </source>
</reference>
<dbReference type="NCBIfam" id="TIGR01543">
    <property type="entry name" value="proheadase_HK97"/>
    <property type="match status" value="1"/>
</dbReference>
<evidence type="ECO:0000313" key="5">
    <source>
        <dbReference type="EMBL" id="MFC2924989.1"/>
    </source>
</evidence>
<dbReference type="Pfam" id="PF04586">
    <property type="entry name" value="Peptidase_S78"/>
    <property type="match status" value="1"/>
</dbReference>
<sequence length="226" mass="24961">MRMLELKDGQFRGDLGAAIPLELDSKAVTEEGEFEGYAAIYGNRDLGDDIVQAGAFDESLRERPAGRVKMLWQHDTRKPIGVWREFVSDSKGLFCRGKLLLTTVGGKEAHEFMKAGAIDSLSIGYRTREYRIDRENGVRIIEKAELMEVSAVTFPMNPEARIAGVKGEVPDIRTLERVLKRDAGLSASQAKALLASGYSAIHDERDAGTDGDEAEGLKRLAELFRS</sequence>